<dbReference type="InterPro" id="IPR013762">
    <property type="entry name" value="Integrase-like_cat_sf"/>
</dbReference>
<accession>A0A1H8D2J4</accession>
<name>A0A1H8D2J4_9BACI</name>
<keyword evidence="3" id="KW-0233">DNA recombination</keyword>
<dbReference type="GO" id="GO:0015074">
    <property type="term" value="P:DNA integration"/>
    <property type="evidence" value="ECO:0007669"/>
    <property type="project" value="InterPro"/>
</dbReference>
<dbReference type="InterPro" id="IPR050090">
    <property type="entry name" value="Tyrosine_recombinase_XerCD"/>
</dbReference>
<dbReference type="Pfam" id="PF00589">
    <property type="entry name" value="Phage_integrase"/>
    <property type="match status" value="1"/>
</dbReference>
<dbReference type="OrthoDB" id="9766545at2"/>
<keyword evidence="2" id="KW-0238">DNA-binding</keyword>
<keyword evidence="6" id="KW-1185">Reference proteome</keyword>
<dbReference type="EMBL" id="FOBW01000008">
    <property type="protein sequence ID" value="SEN00798.1"/>
    <property type="molecule type" value="Genomic_DNA"/>
</dbReference>
<feature type="domain" description="Tyr recombinase" evidence="4">
    <location>
        <begin position="104"/>
        <end position="306"/>
    </location>
</feature>
<dbReference type="InterPro" id="IPR002104">
    <property type="entry name" value="Integrase_catalytic"/>
</dbReference>
<dbReference type="GO" id="GO:0003677">
    <property type="term" value="F:DNA binding"/>
    <property type="evidence" value="ECO:0007669"/>
    <property type="project" value="UniProtKB-KW"/>
</dbReference>
<proteinExistence type="inferred from homology"/>
<dbReference type="PANTHER" id="PTHR30349">
    <property type="entry name" value="PHAGE INTEGRASE-RELATED"/>
    <property type="match status" value="1"/>
</dbReference>
<comment type="similarity">
    <text evidence="1">Belongs to the 'phage' integrase family.</text>
</comment>
<dbReference type="PROSITE" id="PS51898">
    <property type="entry name" value="TYR_RECOMBINASE"/>
    <property type="match status" value="1"/>
</dbReference>
<dbReference type="GO" id="GO:0006310">
    <property type="term" value="P:DNA recombination"/>
    <property type="evidence" value="ECO:0007669"/>
    <property type="project" value="UniProtKB-KW"/>
</dbReference>
<dbReference type="AlphaFoldDB" id="A0A1H8D2J4"/>
<sequence>MDDTHLITSQVEKYIKFKQNMGYQIKIESQELRRFAKFARENNHQGSLTIDLALNWASEKPQYTSWYRARRLETVHVFAKYAFAIDGNSQIPPTGVFGKCHGRVEPYIYSNDEVIILMDQAKKLISPDGLRAKAITTAIGLLWSTGMRVCELCRLLRNDFDFDKMEIHIRDTKFHKERYIPIHKTVITALKQYAKFRDSLYPNSDNFYFFLTTGGNVLTRRHLDYNFTLLRQYLLPNGKNCWDRRAPRLYDLRHTFACNTIIRWYKEGLDINHNILLLSTYLGHVKPSDTYWYLTGTPELLAIATKKFEDFSRGFGLEESYEK</sequence>
<dbReference type="Proteomes" id="UP000198553">
    <property type="component" value="Unassembled WGS sequence"/>
</dbReference>
<organism evidence="5 6">
    <name type="scientific">Mesobacillus persicus</name>
    <dbReference type="NCBI Taxonomy" id="930146"/>
    <lineage>
        <taxon>Bacteria</taxon>
        <taxon>Bacillati</taxon>
        <taxon>Bacillota</taxon>
        <taxon>Bacilli</taxon>
        <taxon>Bacillales</taxon>
        <taxon>Bacillaceae</taxon>
        <taxon>Mesobacillus</taxon>
    </lineage>
</organism>
<dbReference type="InterPro" id="IPR011010">
    <property type="entry name" value="DNA_brk_join_enz"/>
</dbReference>
<dbReference type="PANTHER" id="PTHR30349:SF41">
    <property type="entry name" value="INTEGRASE_RECOMBINASE PROTEIN MJ0367-RELATED"/>
    <property type="match status" value="1"/>
</dbReference>
<gene>
    <name evidence="5" type="ORF">SAMN05192533_10828</name>
</gene>
<evidence type="ECO:0000313" key="5">
    <source>
        <dbReference type="EMBL" id="SEN00798.1"/>
    </source>
</evidence>
<protein>
    <submittedName>
        <fullName evidence="5">Site-specific recombinase XerD</fullName>
    </submittedName>
</protein>
<reference evidence="6" key="1">
    <citation type="submission" date="2016-10" db="EMBL/GenBank/DDBJ databases">
        <authorList>
            <person name="Varghese N."/>
            <person name="Submissions S."/>
        </authorList>
    </citation>
    <scope>NUCLEOTIDE SEQUENCE [LARGE SCALE GENOMIC DNA]</scope>
    <source>
        <strain evidence="6">B48,IBRC-M 10115,DSM 25386,CECT 8001</strain>
    </source>
</reference>
<evidence type="ECO:0000256" key="1">
    <source>
        <dbReference type="ARBA" id="ARBA00008857"/>
    </source>
</evidence>
<dbReference type="RefSeq" id="WP_090745715.1">
    <property type="nucleotide sequence ID" value="NZ_FOBW01000008.1"/>
</dbReference>
<evidence type="ECO:0000256" key="3">
    <source>
        <dbReference type="ARBA" id="ARBA00023172"/>
    </source>
</evidence>
<evidence type="ECO:0000259" key="4">
    <source>
        <dbReference type="PROSITE" id="PS51898"/>
    </source>
</evidence>
<evidence type="ECO:0000313" key="6">
    <source>
        <dbReference type="Proteomes" id="UP000198553"/>
    </source>
</evidence>
<evidence type="ECO:0000256" key="2">
    <source>
        <dbReference type="ARBA" id="ARBA00023125"/>
    </source>
</evidence>
<dbReference type="SUPFAM" id="SSF56349">
    <property type="entry name" value="DNA breaking-rejoining enzymes"/>
    <property type="match status" value="1"/>
</dbReference>
<dbReference type="STRING" id="930146.SAMN05192533_10828"/>
<dbReference type="Gene3D" id="1.10.443.10">
    <property type="entry name" value="Intergrase catalytic core"/>
    <property type="match status" value="1"/>
</dbReference>